<keyword evidence="9" id="KW-1185">Reference proteome</keyword>
<feature type="transmembrane region" description="Helical" evidence="7">
    <location>
        <begin position="12"/>
        <end position="31"/>
    </location>
</feature>
<comment type="similarity">
    <text evidence="2">Belongs to the polysaccharide synthase family.</text>
</comment>
<keyword evidence="5 7" id="KW-1133">Transmembrane helix</keyword>
<feature type="transmembrane region" description="Helical" evidence="7">
    <location>
        <begin position="111"/>
        <end position="128"/>
    </location>
</feature>
<evidence type="ECO:0000256" key="6">
    <source>
        <dbReference type="ARBA" id="ARBA00023136"/>
    </source>
</evidence>
<feature type="transmembrane region" description="Helical" evidence="7">
    <location>
        <begin position="422"/>
        <end position="440"/>
    </location>
</feature>
<sequence length="488" mass="53872">MSLRIKGITAMKWSSFSTLISIVIQLAQIVIVSRLLEPEHYGLMGMIMVFVFLALSMNDLGISNAIIHRQNVTRNELSSLYLLNLVAGAAACLAVWFLAPVASSFYQEPQLVGPMHLMAFLCFIPAIGQQFQVLFQKELKFDYLAKVDIAAFSIGFFVVLAGAYLGYGVYALVWSHLANALLKSVCLAAVGWRRWKPGWHFSRKDLKGYISFGMYQMGSNLVQTIISNLDYIILGRMLGAEKLGYYTFAFQICSMPVQKLNPLFSQISLPLLAKMQDQVDALKRGFLGMASVVSYVNAPIFLGLIVTAPYLVPFAFGSQWSPSIPIIQILAGMLLIRSIIMYTSSLLLAKGRADIAFKYTVVSLTVIFPALALGAYYGEALGVAIAYLSAQIILFGIHYRLSIRSLLGACLSDYARSLLPGISYSMIMSLGVLGIGQIISAHYAQVVILGLQIVFGAVLYGLILYFFNREQVRRLVVKALLKYSKKQA</sequence>
<evidence type="ECO:0000256" key="4">
    <source>
        <dbReference type="ARBA" id="ARBA00022692"/>
    </source>
</evidence>
<dbReference type="CDD" id="cd13127">
    <property type="entry name" value="MATE_tuaB_like"/>
    <property type="match status" value="1"/>
</dbReference>
<organism evidence="8 9">
    <name type="scientific">Cohnella lupini</name>
    <dbReference type="NCBI Taxonomy" id="1294267"/>
    <lineage>
        <taxon>Bacteria</taxon>
        <taxon>Bacillati</taxon>
        <taxon>Bacillota</taxon>
        <taxon>Bacilli</taxon>
        <taxon>Bacillales</taxon>
        <taxon>Paenibacillaceae</taxon>
        <taxon>Cohnella</taxon>
    </lineage>
</organism>
<evidence type="ECO:0000313" key="8">
    <source>
        <dbReference type="EMBL" id="RED65086.1"/>
    </source>
</evidence>
<keyword evidence="3" id="KW-1003">Cell membrane</keyword>
<dbReference type="InterPro" id="IPR050833">
    <property type="entry name" value="Poly_Biosynth_Transport"/>
</dbReference>
<feature type="transmembrane region" description="Helical" evidence="7">
    <location>
        <begin position="383"/>
        <end position="401"/>
    </location>
</feature>
<feature type="transmembrane region" description="Helical" evidence="7">
    <location>
        <begin position="43"/>
        <end position="67"/>
    </location>
</feature>
<evidence type="ECO:0000313" key="9">
    <source>
        <dbReference type="Proteomes" id="UP000256869"/>
    </source>
</evidence>
<feature type="transmembrane region" description="Helical" evidence="7">
    <location>
        <begin position="446"/>
        <end position="467"/>
    </location>
</feature>
<name>A0A3D9IVE4_9BACL</name>
<dbReference type="Proteomes" id="UP000256869">
    <property type="component" value="Unassembled WGS sequence"/>
</dbReference>
<comment type="caution">
    <text evidence="8">The sequence shown here is derived from an EMBL/GenBank/DDBJ whole genome shotgun (WGS) entry which is preliminary data.</text>
</comment>
<comment type="subcellular location">
    <subcellularLocation>
        <location evidence="1">Cell membrane</location>
        <topology evidence="1">Multi-pass membrane protein</topology>
    </subcellularLocation>
</comment>
<evidence type="ECO:0000256" key="5">
    <source>
        <dbReference type="ARBA" id="ARBA00022989"/>
    </source>
</evidence>
<dbReference type="NCBIfam" id="NF007773">
    <property type="entry name" value="PRK10459.1"/>
    <property type="match status" value="1"/>
</dbReference>
<dbReference type="OrthoDB" id="9770347at2"/>
<feature type="transmembrane region" description="Helical" evidence="7">
    <location>
        <begin position="79"/>
        <end position="99"/>
    </location>
</feature>
<dbReference type="GO" id="GO:0005886">
    <property type="term" value="C:plasma membrane"/>
    <property type="evidence" value="ECO:0007669"/>
    <property type="project" value="UniProtKB-SubCell"/>
</dbReference>
<evidence type="ECO:0000256" key="1">
    <source>
        <dbReference type="ARBA" id="ARBA00004651"/>
    </source>
</evidence>
<dbReference type="AlphaFoldDB" id="A0A3D9IVE4"/>
<evidence type="ECO:0000256" key="7">
    <source>
        <dbReference type="SAM" id="Phobius"/>
    </source>
</evidence>
<feature type="transmembrane region" description="Helical" evidence="7">
    <location>
        <begin position="324"/>
        <end position="349"/>
    </location>
</feature>
<evidence type="ECO:0000256" key="2">
    <source>
        <dbReference type="ARBA" id="ARBA00007430"/>
    </source>
</evidence>
<keyword evidence="4 7" id="KW-0812">Transmembrane</keyword>
<evidence type="ECO:0000256" key="3">
    <source>
        <dbReference type="ARBA" id="ARBA00022475"/>
    </source>
</evidence>
<reference evidence="8 9" key="1">
    <citation type="submission" date="2018-07" db="EMBL/GenBank/DDBJ databases">
        <title>Genomic Encyclopedia of Type Strains, Phase III (KMG-III): the genomes of soil and plant-associated and newly described type strains.</title>
        <authorList>
            <person name="Whitman W."/>
        </authorList>
    </citation>
    <scope>NUCLEOTIDE SEQUENCE [LARGE SCALE GENOMIC DNA]</scope>
    <source>
        <strain evidence="8 9">CECT 8236</strain>
    </source>
</reference>
<dbReference type="PANTHER" id="PTHR30250:SF10">
    <property type="entry name" value="LIPOPOLYSACCHARIDE BIOSYNTHESIS PROTEIN WZXC"/>
    <property type="match status" value="1"/>
</dbReference>
<dbReference type="RefSeq" id="WP_115991814.1">
    <property type="nucleotide sequence ID" value="NZ_QRDY01000002.1"/>
</dbReference>
<accession>A0A3D9IVE4</accession>
<feature type="transmembrane region" description="Helical" evidence="7">
    <location>
        <begin position="149"/>
        <end position="167"/>
    </location>
</feature>
<proteinExistence type="inferred from homology"/>
<feature type="transmembrane region" description="Helical" evidence="7">
    <location>
        <begin position="292"/>
        <end position="312"/>
    </location>
</feature>
<feature type="transmembrane region" description="Helical" evidence="7">
    <location>
        <begin position="356"/>
        <end position="377"/>
    </location>
</feature>
<dbReference type="Pfam" id="PF13440">
    <property type="entry name" value="Polysacc_synt_3"/>
    <property type="match status" value="1"/>
</dbReference>
<dbReference type="PANTHER" id="PTHR30250">
    <property type="entry name" value="PST FAMILY PREDICTED COLANIC ACID TRANSPORTER"/>
    <property type="match status" value="1"/>
</dbReference>
<dbReference type="EMBL" id="QRDY01000002">
    <property type="protein sequence ID" value="RED65086.1"/>
    <property type="molecule type" value="Genomic_DNA"/>
</dbReference>
<gene>
    <name evidence="8" type="ORF">DFP95_102508</name>
</gene>
<keyword evidence="6 7" id="KW-0472">Membrane</keyword>
<protein>
    <submittedName>
        <fullName evidence="8">PST family polysaccharide transporter/lipopolysaccharide exporter</fullName>
    </submittedName>
</protein>